<proteinExistence type="predicted"/>
<dbReference type="OrthoDB" id="6293310at2"/>
<evidence type="ECO:0000313" key="2">
    <source>
        <dbReference type="Proteomes" id="UP000050378"/>
    </source>
</evidence>
<protein>
    <recommendedName>
        <fullName evidence="3">DUF2946 domain-containing protein</fullName>
    </recommendedName>
</protein>
<reference evidence="1 2" key="1">
    <citation type="submission" date="2015-09" db="EMBL/GenBank/DDBJ databases">
        <title>Draft Genome Sequence of Pseudoalteromonas lipolytica UCD-48B.</title>
        <authorList>
            <person name="Krusor M."/>
            <person name="Coil D.A."/>
            <person name="Lang J.M."/>
            <person name="Eisen J.A."/>
            <person name="Alexiev A."/>
        </authorList>
    </citation>
    <scope>NUCLEOTIDE SEQUENCE [LARGE SCALE GENOMIC DNA]</scope>
    <source>
        <strain evidence="1 2">UCD-48B</strain>
    </source>
</reference>
<dbReference type="RefSeq" id="WP_054552100.1">
    <property type="nucleotide sequence ID" value="NZ_LJTC01000003.1"/>
</dbReference>
<evidence type="ECO:0000313" key="1">
    <source>
        <dbReference type="EMBL" id="KPM84441.1"/>
    </source>
</evidence>
<name>A0A0P7E3G2_9GAMM</name>
<dbReference type="AlphaFoldDB" id="A0A0P7E3G2"/>
<comment type="caution">
    <text evidence="1">The sequence shown here is derived from an EMBL/GenBank/DDBJ whole genome shotgun (WGS) entry which is preliminary data.</text>
</comment>
<dbReference type="Proteomes" id="UP000050378">
    <property type="component" value="Unassembled WGS sequence"/>
</dbReference>
<gene>
    <name evidence="1" type="ORF">AOG27_05975</name>
</gene>
<dbReference type="STRING" id="570156.AOG27_05975"/>
<organism evidence="1 2">
    <name type="scientific">Pseudoalteromonas lipolytica</name>
    <dbReference type="NCBI Taxonomy" id="570156"/>
    <lineage>
        <taxon>Bacteria</taxon>
        <taxon>Pseudomonadati</taxon>
        <taxon>Pseudomonadota</taxon>
        <taxon>Gammaproteobacteria</taxon>
        <taxon>Alteromonadales</taxon>
        <taxon>Pseudoalteromonadaceae</taxon>
        <taxon>Pseudoalteromonas</taxon>
    </lineage>
</organism>
<dbReference type="EMBL" id="LJTC01000003">
    <property type="protein sequence ID" value="KPM84441.1"/>
    <property type="molecule type" value="Genomic_DNA"/>
</dbReference>
<evidence type="ECO:0008006" key="3">
    <source>
        <dbReference type="Google" id="ProtNLM"/>
    </source>
</evidence>
<dbReference type="PATRIC" id="fig|570156.3.peg.2181"/>
<accession>A0A0P7E3G2</accession>
<sequence>MKAAFIILISVLLLQPLLDSFDVADHNAAFNHTSVLLSEEIDLEAHCAANGDHQLHQSEHAELSKQLSDSAEKGHCHVCHSPAFVDSLQLSEPTDVYFAKIESLDFNFKSADLAPLHRPPILALT</sequence>